<accession>A0A5S3PCJ6</accession>
<protein>
    <recommendedName>
        <fullName evidence="4">Argininosuccinate lyase</fullName>
    </recommendedName>
</protein>
<feature type="chain" id="PRO_5024319479" description="Argininosuccinate lyase" evidence="1">
    <location>
        <begin position="23"/>
        <end position="59"/>
    </location>
</feature>
<dbReference type="AlphaFoldDB" id="A0A5S3PCJ6"/>
<feature type="signal peptide" evidence="1">
    <location>
        <begin position="1"/>
        <end position="22"/>
    </location>
</feature>
<keyword evidence="3" id="KW-1185">Reference proteome</keyword>
<reference evidence="2 3" key="1">
    <citation type="submission" date="2019-05" db="EMBL/GenBank/DDBJ databases">
        <title>Sulfitobacter sabulilitoris sp. nov., isolated from a marine sand.</title>
        <authorList>
            <person name="Yoon J.-H."/>
        </authorList>
    </citation>
    <scope>NUCLEOTIDE SEQUENCE [LARGE SCALE GENOMIC DNA]</scope>
    <source>
        <strain evidence="2 3">HSMS-29</strain>
    </source>
</reference>
<evidence type="ECO:0000313" key="2">
    <source>
        <dbReference type="EMBL" id="TMM51577.1"/>
    </source>
</evidence>
<name>A0A5S3PCJ6_9RHOB</name>
<sequence length="59" mass="5927">MTRLLILAAALALAGCTGPDGARDTAPRATSGAADRAVSEYRPGVHVSGTASVGVVKRY</sequence>
<proteinExistence type="predicted"/>
<evidence type="ECO:0000256" key="1">
    <source>
        <dbReference type="SAM" id="SignalP"/>
    </source>
</evidence>
<dbReference type="PROSITE" id="PS51257">
    <property type="entry name" value="PROKAR_LIPOPROTEIN"/>
    <property type="match status" value="1"/>
</dbReference>
<dbReference type="EMBL" id="VANS01000003">
    <property type="protein sequence ID" value="TMM51577.1"/>
    <property type="molecule type" value="Genomic_DNA"/>
</dbReference>
<keyword evidence="1" id="KW-0732">Signal</keyword>
<evidence type="ECO:0008006" key="4">
    <source>
        <dbReference type="Google" id="ProtNLM"/>
    </source>
</evidence>
<evidence type="ECO:0000313" key="3">
    <source>
        <dbReference type="Proteomes" id="UP000309550"/>
    </source>
</evidence>
<organism evidence="2 3">
    <name type="scientific">Sulfitobacter sabulilitoris</name>
    <dbReference type="NCBI Taxonomy" id="2562655"/>
    <lineage>
        <taxon>Bacteria</taxon>
        <taxon>Pseudomonadati</taxon>
        <taxon>Pseudomonadota</taxon>
        <taxon>Alphaproteobacteria</taxon>
        <taxon>Rhodobacterales</taxon>
        <taxon>Roseobacteraceae</taxon>
        <taxon>Sulfitobacter</taxon>
    </lineage>
</organism>
<comment type="caution">
    <text evidence="2">The sequence shown here is derived from an EMBL/GenBank/DDBJ whole genome shotgun (WGS) entry which is preliminary data.</text>
</comment>
<dbReference type="Proteomes" id="UP000309550">
    <property type="component" value="Unassembled WGS sequence"/>
</dbReference>
<gene>
    <name evidence="2" type="ORF">FDT80_12510</name>
</gene>
<dbReference type="RefSeq" id="WP_138662652.1">
    <property type="nucleotide sequence ID" value="NZ_VANS01000003.1"/>
</dbReference>